<proteinExistence type="predicted"/>
<name>A0A0F8YNK8_9ZZZZ</name>
<accession>A0A0F8YNK8</accession>
<dbReference type="AlphaFoldDB" id="A0A0F8YNK8"/>
<sequence>VKEFRELGFIQEINRRILHPCGLAIEVIVDKDTGEETLGGIWDYRDDPEGLRFAESQISLDETSDKVRSVDQLLKSKEQSRLDNLGYIVQPVEE</sequence>
<evidence type="ECO:0000313" key="1">
    <source>
        <dbReference type="EMBL" id="KKK49671.1"/>
    </source>
</evidence>
<dbReference type="EMBL" id="LAZR01068420">
    <property type="protein sequence ID" value="KKK49671.1"/>
    <property type="molecule type" value="Genomic_DNA"/>
</dbReference>
<organism evidence="1">
    <name type="scientific">marine sediment metagenome</name>
    <dbReference type="NCBI Taxonomy" id="412755"/>
    <lineage>
        <taxon>unclassified sequences</taxon>
        <taxon>metagenomes</taxon>
        <taxon>ecological metagenomes</taxon>
    </lineage>
</organism>
<reference evidence="1" key="1">
    <citation type="journal article" date="2015" name="Nature">
        <title>Complex archaea that bridge the gap between prokaryotes and eukaryotes.</title>
        <authorList>
            <person name="Spang A."/>
            <person name="Saw J.H."/>
            <person name="Jorgensen S.L."/>
            <person name="Zaremba-Niedzwiedzka K."/>
            <person name="Martijn J."/>
            <person name="Lind A.E."/>
            <person name="van Eijk R."/>
            <person name="Schleper C."/>
            <person name="Guy L."/>
            <person name="Ettema T.J."/>
        </authorList>
    </citation>
    <scope>NUCLEOTIDE SEQUENCE</scope>
</reference>
<gene>
    <name evidence="1" type="ORF">LCGC14_3132700</name>
</gene>
<comment type="caution">
    <text evidence="1">The sequence shown here is derived from an EMBL/GenBank/DDBJ whole genome shotgun (WGS) entry which is preliminary data.</text>
</comment>
<feature type="non-terminal residue" evidence="1">
    <location>
        <position position="1"/>
    </location>
</feature>
<protein>
    <submittedName>
        <fullName evidence="1">Uncharacterized protein</fullName>
    </submittedName>
</protein>